<name>A0ABQ8ZBA9_9EUKA</name>
<feature type="region of interest" description="Disordered" evidence="2">
    <location>
        <begin position="336"/>
        <end position="384"/>
    </location>
</feature>
<feature type="compositionally biased region" description="Polar residues" evidence="2">
    <location>
        <begin position="31"/>
        <end position="45"/>
    </location>
</feature>
<protein>
    <submittedName>
        <fullName evidence="3">Uncharacterized protein</fullName>
    </submittedName>
</protein>
<gene>
    <name evidence="3" type="ORF">M0813_12739</name>
</gene>
<feature type="region of interest" description="Disordered" evidence="2">
    <location>
        <begin position="152"/>
        <end position="187"/>
    </location>
</feature>
<evidence type="ECO:0000256" key="2">
    <source>
        <dbReference type="SAM" id="MobiDB-lite"/>
    </source>
</evidence>
<evidence type="ECO:0000313" key="3">
    <source>
        <dbReference type="EMBL" id="KAJ6254181.1"/>
    </source>
</evidence>
<feature type="region of interest" description="Disordered" evidence="2">
    <location>
        <begin position="1"/>
        <end position="46"/>
    </location>
</feature>
<dbReference type="Proteomes" id="UP001150062">
    <property type="component" value="Unassembled WGS sequence"/>
</dbReference>
<organism evidence="3 4">
    <name type="scientific">Anaeramoeba flamelloides</name>
    <dbReference type="NCBI Taxonomy" id="1746091"/>
    <lineage>
        <taxon>Eukaryota</taxon>
        <taxon>Metamonada</taxon>
        <taxon>Anaeramoebidae</taxon>
        <taxon>Anaeramoeba</taxon>
    </lineage>
</organism>
<feature type="compositionally biased region" description="Basic and acidic residues" evidence="2">
    <location>
        <begin position="1"/>
        <end position="18"/>
    </location>
</feature>
<proteinExistence type="predicted"/>
<sequence length="384" mass="45797">MSYVSRKPEEDLKSEKETTSPNSSEESSSNCDNFPNKTKHSSSSELVVDKKMLQKIKNKANEEMKNKYEKQIKKLQQTYILKEKIYKQEVSKLKDQVARRLNALENSNKLRDEIIYQKRELLLINKKLRTTIGNVKSRNLLLELQNTKLKNQIKRQSQKIDKKKIDQVNINQNKNEKNKNEDNKSLRTNVRVRVVNKKKIAKYTNNKNKNGIEKEYEIEFQKRLKQKNKRKNGLDRSTSLLKMDWSVEQTEVSVQVLGNRKQRLIRNDLGMKKSWSIADMELKESQQKIHENIWTGNLTKRISGTKTKRSNDVDNDLFLYRQLEYEKSLTNKNKSLMKKNKSSTDKIQDIKKKKKKRRQRILKKRKRERKRKRKSKEKNNNDQN</sequence>
<feature type="compositionally biased region" description="Basic residues" evidence="2">
    <location>
        <begin position="351"/>
        <end position="376"/>
    </location>
</feature>
<reference evidence="3" key="1">
    <citation type="submission" date="2022-08" db="EMBL/GenBank/DDBJ databases">
        <title>Novel sulfate-reducing endosymbionts in the free-living metamonad Anaeramoeba.</title>
        <authorList>
            <person name="Jerlstrom-Hultqvist J."/>
            <person name="Cepicka I."/>
            <person name="Gallot-Lavallee L."/>
            <person name="Salas-Leiva D."/>
            <person name="Curtis B.A."/>
            <person name="Zahonova K."/>
            <person name="Pipaliya S."/>
            <person name="Dacks J."/>
            <person name="Roger A.J."/>
        </authorList>
    </citation>
    <scope>NUCLEOTIDE SEQUENCE</scope>
    <source>
        <strain evidence="3">Schooner1</strain>
    </source>
</reference>
<keyword evidence="4" id="KW-1185">Reference proteome</keyword>
<evidence type="ECO:0000313" key="4">
    <source>
        <dbReference type="Proteomes" id="UP001150062"/>
    </source>
</evidence>
<keyword evidence="1" id="KW-0175">Coiled coil</keyword>
<feature type="compositionally biased region" description="Low complexity" evidence="2">
    <location>
        <begin position="19"/>
        <end position="30"/>
    </location>
</feature>
<feature type="compositionally biased region" description="Basic and acidic residues" evidence="2">
    <location>
        <begin position="174"/>
        <end position="185"/>
    </location>
</feature>
<evidence type="ECO:0000256" key="1">
    <source>
        <dbReference type="SAM" id="Coils"/>
    </source>
</evidence>
<dbReference type="EMBL" id="JAOAOG010000026">
    <property type="protein sequence ID" value="KAJ6254181.1"/>
    <property type="molecule type" value="Genomic_DNA"/>
</dbReference>
<comment type="caution">
    <text evidence="3">The sequence shown here is derived from an EMBL/GenBank/DDBJ whole genome shotgun (WGS) entry which is preliminary data.</text>
</comment>
<feature type="coiled-coil region" evidence="1">
    <location>
        <begin position="50"/>
        <end position="107"/>
    </location>
</feature>
<accession>A0ABQ8ZBA9</accession>